<evidence type="ECO:0000256" key="3">
    <source>
        <dbReference type="ARBA" id="ARBA00022795"/>
    </source>
</evidence>
<evidence type="ECO:0000256" key="6">
    <source>
        <dbReference type="SAM" id="MobiDB-lite"/>
    </source>
</evidence>
<dbReference type="Pfam" id="PF03963">
    <property type="entry name" value="FlgD"/>
    <property type="match status" value="1"/>
</dbReference>
<dbReference type="Pfam" id="PF13860">
    <property type="entry name" value="FlgD_ig"/>
    <property type="match status" value="1"/>
</dbReference>
<dbReference type="GO" id="GO:0044781">
    <property type="term" value="P:bacterial-type flagellum organization"/>
    <property type="evidence" value="ECO:0007669"/>
    <property type="project" value="UniProtKB-UniRule"/>
</dbReference>
<name>A0A2M6U8R6_9BRAD</name>
<accession>A0A2M6U8R6</accession>
<dbReference type="InterPro" id="IPR005648">
    <property type="entry name" value="FlgD"/>
</dbReference>
<evidence type="ECO:0000259" key="7">
    <source>
        <dbReference type="Pfam" id="PF13860"/>
    </source>
</evidence>
<evidence type="ECO:0000313" key="9">
    <source>
        <dbReference type="EMBL" id="PIT00994.1"/>
    </source>
</evidence>
<protein>
    <recommendedName>
        <fullName evidence="2 5">Basal-body rod modification protein FlgD</fullName>
    </recommendedName>
</protein>
<dbReference type="InterPro" id="IPR025963">
    <property type="entry name" value="FLgD_Tudor"/>
</dbReference>
<evidence type="ECO:0000259" key="8">
    <source>
        <dbReference type="Pfam" id="PF13861"/>
    </source>
</evidence>
<feature type="compositionally biased region" description="Polar residues" evidence="6">
    <location>
        <begin position="7"/>
        <end position="21"/>
    </location>
</feature>
<comment type="similarity">
    <text evidence="1 5">Belongs to the FlgD family.</text>
</comment>
<keyword evidence="9" id="KW-0969">Cilium</keyword>
<dbReference type="Pfam" id="PF13861">
    <property type="entry name" value="FLgD_tudor"/>
    <property type="match status" value="1"/>
</dbReference>
<keyword evidence="10" id="KW-1185">Reference proteome</keyword>
<keyword evidence="9" id="KW-0282">Flagellum</keyword>
<evidence type="ECO:0000256" key="1">
    <source>
        <dbReference type="ARBA" id="ARBA00010577"/>
    </source>
</evidence>
<evidence type="ECO:0000256" key="2">
    <source>
        <dbReference type="ARBA" id="ARBA00016013"/>
    </source>
</evidence>
<reference evidence="9 10" key="1">
    <citation type="submission" date="2015-06" db="EMBL/GenBank/DDBJ databases">
        <title>Comparative genome analysis of nirS-carrying Bradyrhizobium sp. strains.</title>
        <authorList>
            <person name="Ishii S."/>
            <person name="Jang J."/>
            <person name="Nishizawa T."/>
            <person name="Senoo K."/>
        </authorList>
    </citation>
    <scope>NUCLEOTIDE SEQUENCE [LARGE SCALE GENOMIC DNA]</scope>
    <source>
        <strain evidence="9 10">TSA1</strain>
    </source>
</reference>
<dbReference type="RefSeq" id="WP_100176216.1">
    <property type="nucleotide sequence ID" value="NZ_LFJC01000003.1"/>
</dbReference>
<dbReference type="EMBL" id="LFJC01000003">
    <property type="protein sequence ID" value="PIT00994.1"/>
    <property type="molecule type" value="Genomic_DNA"/>
</dbReference>
<evidence type="ECO:0000256" key="5">
    <source>
        <dbReference type="RuleBase" id="RU362076"/>
    </source>
</evidence>
<evidence type="ECO:0000256" key="4">
    <source>
        <dbReference type="ARBA" id="ARBA00024746"/>
    </source>
</evidence>
<feature type="region of interest" description="Disordered" evidence="6">
    <location>
        <begin position="1"/>
        <end position="32"/>
    </location>
</feature>
<comment type="caution">
    <text evidence="9">The sequence shown here is derived from an EMBL/GenBank/DDBJ whole genome shotgun (WGS) entry which is preliminary data.</text>
</comment>
<keyword evidence="3 5" id="KW-1005">Bacterial flagellum biogenesis</keyword>
<evidence type="ECO:0000313" key="10">
    <source>
        <dbReference type="Proteomes" id="UP000228930"/>
    </source>
</evidence>
<dbReference type="Gene3D" id="2.60.40.4070">
    <property type="match status" value="1"/>
</dbReference>
<sequence>MAIDATPPNSNVAVPSAASGTGNPGARSAGATKSGLADNFETFLSLLTTQLRNQNPLDPLNVNQFTQQLVQFAQVEQQLKGNSLLATLANGQKAVQSTQALAFVGATAVVDGSTTTLARGSAGWSLQTPKRVSAVVSITNPTGQTVYSEDRTLTAGANKFAWDGKGNDGRRWPDGVYKISVTAKERSDQNVPITTEVQGIVDSVDLTASPILVSIGGQSYTLDRIKRVVRPPTDRANGILRP</sequence>
<proteinExistence type="inferred from homology"/>
<gene>
    <name evidence="9" type="ORF">TSA1_09675</name>
</gene>
<dbReference type="Gene3D" id="2.30.30.910">
    <property type="match status" value="1"/>
</dbReference>
<dbReference type="Proteomes" id="UP000228930">
    <property type="component" value="Unassembled WGS sequence"/>
</dbReference>
<comment type="function">
    <text evidence="4 5">Required for flagellar hook formation. May act as a scaffolding protein.</text>
</comment>
<feature type="domain" description="FlgD/Vpr Ig-like" evidence="7">
    <location>
        <begin position="122"/>
        <end position="185"/>
    </location>
</feature>
<dbReference type="AlphaFoldDB" id="A0A2M6U8R6"/>
<organism evidence="9 10">
    <name type="scientific">Bradyrhizobium nitroreducens</name>
    <dbReference type="NCBI Taxonomy" id="709803"/>
    <lineage>
        <taxon>Bacteria</taxon>
        <taxon>Pseudomonadati</taxon>
        <taxon>Pseudomonadota</taxon>
        <taxon>Alphaproteobacteria</taxon>
        <taxon>Hyphomicrobiales</taxon>
        <taxon>Nitrobacteraceae</taxon>
        <taxon>Bradyrhizobium</taxon>
    </lineage>
</organism>
<feature type="domain" description="FlgD Tudor-like" evidence="8">
    <location>
        <begin position="96"/>
        <end position="226"/>
    </location>
</feature>
<keyword evidence="9" id="KW-0966">Cell projection</keyword>
<dbReference type="InterPro" id="IPR025965">
    <property type="entry name" value="FlgD/Vpr_Ig-like"/>
</dbReference>